<dbReference type="InterPro" id="IPR023211">
    <property type="entry name" value="DNA_pol_palm_dom_sf"/>
</dbReference>
<dbReference type="Proteomes" id="UP000232003">
    <property type="component" value="Chromosome"/>
</dbReference>
<reference evidence="1 2" key="1">
    <citation type="submission" date="2017-11" db="EMBL/GenBank/DDBJ databases">
        <title>Complete genome of a free-living desiccation-tolerant cyanobacterium and its photosynthetic adaptation to extreme terrestrial habitat.</title>
        <authorList>
            <person name="Shang J."/>
        </authorList>
    </citation>
    <scope>NUCLEOTIDE SEQUENCE [LARGE SCALE GENOMIC DNA]</scope>
    <source>
        <strain evidence="1 2">CCNUN1</strain>
    </source>
</reference>
<name>A0A2K8T5Q8_9NOSO</name>
<sequence>MSYNISTVTQTVVSCNPTSSTLTIATDSEWHSPTNEWLATSFTTHDGVNKCGEYLFITNNLTEDVKQTLLIWGNTNLVTVQFVDRNDNTNLLDSVVGNTDPPGRYKSIRLLIYYSPKDIEYSLGWGLVEPLIRGEVIQQKRGVSTPKPFKLRNSFNNTEYNVSVKDLRGWSAGSLKSLAGTVGLTMVSKNDMDEYKTRMRDGLEALPTVFASYAMGDTAILHDIYNAYVEMVRWVQHDVIGIPLDDCFTGDDIPMTVGSLVAATLDKWIYTQYPNKQVLKFAMNKLGILDVNASDHKFSVAAFVNTTKKYSGHKKTGGIVNLTNDLDRWVVNQKADEFKLLNQFMKGGTYQHLAHSQAGVKYFSKVTGDSATFNAIVQGGRCNNERPSEYSINTVGADIDLASCYGSALRQFTYPLGLPTVWGYTPNQQRPTLRQWLKKNGSKLVDNLWTLTVEGDISFHQDLIYSKLVTQHQINRAAFGDVDKETNDDKRDDDISHIPGEFALIRKQIRNGIITSEVLTTLKAVATNKELSELYDNLTVVSGVAYLSSNQVSSVDEWVETVVNDTGVYINRGGVHSNSTDTRTRAWVALPMEEFIGKLVNERSRLKKAGKAGDDNAAARQNVLKLFVNTTYGVIASPFFSVGNTVVANNITARARVGAWMLNKALHTRQSITDGGMYSLMTVPYINTSIKPGLDLLSDNTRWVDPHNSDRRTLAPLGKDIDWDTAVQNNDAEVLTKLDKVAGEHIAAFWGRYGLTLPFDIEHKLDNCFTTAAYISKAHYLLKTTGKAGDVYKIRGAREYTTDSGLRMHPTYELLKAMATGDDVFPTEMMYDHKSLMKIPKYNEVQNSSGYANLKDYRPGDEIVEERTARYNNTHIFCDTVNQFKNRVGRKTFEGGQPVELFERYRHMGISKVHYTMLMDNLGAFTNNK</sequence>
<dbReference type="SUPFAM" id="SSF56672">
    <property type="entry name" value="DNA/RNA polymerases"/>
    <property type="match status" value="1"/>
</dbReference>
<dbReference type="Gene3D" id="3.90.1600.10">
    <property type="entry name" value="Palm domain of DNA polymerase"/>
    <property type="match status" value="1"/>
</dbReference>
<proteinExistence type="predicted"/>
<keyword evidence="2" id="KW-1185">Reference proteome</keyword>
<accession>A0A2K8T5Q8</accession>
<gene>
    <name evidence="1" type="ORF">COO91_09064</name>
</gene>
<organism evidence="1 2">
    <name type="scientific">Nostoc flagelliforme CCNUN1</name>
    <dbReference type="NCBI Taxonomy" id="2038116"/>
    <lineage>
        <taxon>Bacteria</taxon>
        <taxon>Bacillati</taxon>
        <taxon>Cyanobacteriota</taxon>
        <taxon>Cyanophyceae</taxon>
        <taxon>Nostocales</taxon>
        <taxon>Nostocaceae</taxon>
        <taxon>Nostoc</taxon>
    </lineage>
</organism>
<dbReference type="InterPro" id="IPR043502">
    <property type="entry name" value="DNA/RNA_pol_sf"/>
</dbReference>
<dbReference type="AlphaFoldDB" id="A0A2K8T5Q8"/>
<evidence type="ECO:0000313" key="2">
    <source>
        <dbReference type="Proteomes" id="UP000232003"/>
    </source>
</evidence>
<dbReference type="KEGG" id="nfl:COO91_09064"/>
<dbReference type="OrthoDB" id="499598at2"/>
<protein>
    <submittedName>
        <fullName evidence="1">Uncharacterized protein</fullName>
    </submittedName>
</protein>
<dbReference type="RefSeq" id="WP_157816825.1">
    <property type="nucleotide sequence ID" value="NZ_CAWNNC010000001.1"/>
</dbReference>
<evidence type="ECO:0000313" key="1">
    <source>
        <dbReference type="EMBL" id="AUB42913.1"/>
    </source>
</evidence>
<dbReference type="EMBL" id="CP024785">
    <property type="protein sequence ID" value="AUB42913.1"/>
    <property type="molecule type" value="Genomic_DNA"/>
</dbReference>